<dbReference type="AlphaFoldDB" id="A0AB34JZE5"/>
<comment type="caution">
    <text evidence="2">Lacks conserved residue(s) required for the propagation of feature annotation.</text>
</comment>
<dbReference type="PROSITE" id="PS01186">
    <property type="entry name" value="EGF_2"/>
    <property type="match status" value="1"/>
</dbReference>
<evidence type="ECO:0000313" key="5">
    <source>
        <dbReference type="Proteomes" id="UP001515480"/>
    </source>
</evidence>
<keyword evidence="5" id="KW-1185">Reference proteome</keyword>
<dbReference type="PROSITE" id="PS50026">
    <property type="entry name" value="EGF_3"/>
    <property type="match status" value="1"/>
</dbReference>
<protein>
    <recommendedName>
        <fullName evidence="3">EGF-like domain-containing protein</fullName>
    </recommendedName>
</protein>
<keyword evidence="2" id="KW-1015">Disulfide bond</keyword>
<comment type="similarity">
    <text evidence="1">Belongs to the glycosyltransferase 47 family.</text>
</comment>
<dbReference type="PANTHER" id="PTHR11062">
    <property type="entry name" value="EXOSTOSIN HEPARAN SULFATE GLYCOSYLTRANSFERASE -RELATED"/>
    <property type="match status" value="1"/>
</dbReference>
<dbReference type="Gene3D" id="2.10.25.10">
    <property type="entry name" value="Laminin"/>
    <property type="match status" value="1"/>
</dbReference>
<name>A0AB34JZE5_PRYPA</name>
<dbReference type="GO" id="GO:0016757">
    <property type="term" value="F:glycosyltransferase activity"/>
    <property type="evidence" value="ECO:0007669"/>
    <property type="project" value="InterPro"/>
</dbReference>
<organism evidence="4 5">
    <name type="scientific">Prymnesium parvum</name>
    <name type="common">Toxic golden alga</name>
    <dbReference type="NCBI Taxonomy" id="97485"/>
    <lineage>
        <taxon>Eukaryota</taxon>
        <taxon>Haptista</taxon>
        <taxon>Haptophyta</taxon>
        <taxon>Prymnesiophyceae</taxon>
        <taxon>Prymnesiales</taxon>
        <taxon>Prymnesiaceae</taxon>
        <taxon>Prymnesium</taxon>
    </lineage>
</organism>
<evidence type="ECO:0000259" key="3">
    <source>
        <dbReference type="PROSITE" id="PS50026"/>
    </source>
</evidence>
<dbReference type="PROSITE" id="PS00022">
    <property type="entry name" value="EGF_1"/>
    <property type="match status" value="2"/>
</dbReference>
<dbReference type="PANTHER" id="PTHR11062:SF376">
    <property type="entry name" value="EXOSTOSIN FAMILY PROTEIN"/>
    <property type="match status" value="1"/>
</dbReference>
<feature type="domain" description="EGF-like" evidence="3">
    <location>
        <begin position="234"/>
        <end position="266"/>
    </location>
</feature>
<dbReference type="InterPro" id="IPR040911">
    <property type="entry name" value="Exostosin_GT47"/>
</dbReference>
<accession>A0AB34JZE5</accession>
<evidence type="ECO:0000256" key="2">
    <source>
        <dbReference type="PROSITE-ProRule" id="PRU00076"/>
    </source>
</evidence>
<dbReference type="InterPro" id="IPR004263">
    <property type="entry name" value="Exostosin"/>
</dbReference>
<sequence>MAFPPCPPGCRANGGTCDPLRGACACPVTRAGAACERFALPACTIRATALRPTFLIRDWQARLEAHEWLGALTCRCVAQLVALPHLLQLPEPWRAARRSYAARCAVLPDSSEQTVGELLDAPHAAVWRRVAIRFTGRALLQMAHAPPPRNASWFAAAAPAAAPPPGALAAREIAALSPLRGCPRACAHRGACVRGARCRCFAPARRAADGACVEPAARGVDAPFVSPAAATVRQLERCPADCSAHGECDGEGFCRCEGGWFGLDCALSLGRLASEAEARCVLYVHELPPLLRMGTSFEMLFDHALSWRVMRSDARCVSPAHARFFWLMGPTGAVLHAKLKWAQATDAWRRAVAEGQPRHLLLLLSERGPGDVFDAKQLRLGSYGVYDSEINPASPTRQWIALTHNGMADLRLSGVNKGRCLNCFQPGKDIVLPFSPATTDVPPCRTLREKSVWSTASPLSSSPPRREHLFFFAGRIHPDLRHATYLPYYEGPHSPHVRTLILAHAHEEGFLVHNSFQPARAARDARRAAGGLVSVRSGVGRVDLRADGVDLMSRSVFCWVPPGQRYGDARRHILATLLGCIPVFTVPDEDGHHTLQEHPDLRWETMSLSVLQEQLPLLPAILRNVTPAEIERMRGRLACAWRRLWFSSVYGSCLGESIETDAFDALIHVLRTRGTQGEPPPHRAAACGPG</sequence>
<dbReference type="EMBL" id="JBGBPQ010000003">
    <property type="protein sequence ID" value="KAL1527280.1"/>
    <property type="molecule type" value="Genomic_DNA"/>
</dbReference>
<keyword evidence="2" id="KW-0245">EGF-like domain</keyword>
<dbReference type="Pfam" id="PF03016">
    <property type="entry name" value="Exostosin_GT47"/>
    <property type="match status" value="1"/>
</dbReference>
<dbReference type="Proteomes" id="UP001515480">
    <property type="component" value="Unassembled WGS sequence"/>
</dbReference>
<comment type="caution">
    <text evidence="4">The sequence shown here is derived from an EMBL/GenBank/DDBJ whole genome shotgun (WGS) entry which is preliminary data.</text>
</comment>
<proteinExistence type="inferred from homology"/>
<gene>
    <name evidence="4" type="ORF">AB1Y20_015955</name>
</gene>
<dbReference type="InterPro" id="IPR000742">
    <property type="entry name" value="EGF"/>
</dbReference>
<feature type="disulfide bond" evidence="2">
    <location>
        <begin position="256"/>
        <end position="265"/>
    </location>
</feature>
<reference evidence="4 5" key="1">
    <citation type="journal article" date="2024" name="Science">
        <title>Giant polyketide synthase enzymes in the biosynthesis of giant marine polyether toxins.</title>
        <authorList>
            <person name="Fallon T.R."/>
            <person name="Shende V.V."/>
            <person name="Wierzbicki I.H."/>
            <person name="Pendleton A.L."/>
            <person name="Watervoot N.F."/>
            <person name="Auber R.P."/>
            <person name="Gonzalez D.J."/>
            <person name="Wisecaver J.H."/>
            <person name="Moore B.S."/>
        </authorList>
    </citation>
    <scope>NUCLEOTIDE SEQUENCE [LARGE SCALE GENOMIC DNA]</scope>
    <source>
        <strain evidence="4 5">12B1</strain>
    </source>
</reference>
<evidence type="ECO:0000313" key="4">
    <source>
        <dbReference type="EMBL" id="KAL1527280.1"/>
    </source>
</evidence>
<evidence type="ECO:0000256" key="1">
    <source>
        <dbReference type="ARBA" id="ARBA00010271"/>
    </source>
</evidence>
<feature type="disulfide bond" evidence="2">
    <location>
        <begin position="238"/>
        <end position="248"/>
    </location>
</feature>